<dbReference type="EMBL" id="BPLR01012112">
    <property type="protein sequence ID" value="GIY51470.1"/>
    <property type="molecule type" value="Genomic_DNA"/>
</dbReference>
<accession>A0AAV4U134</accession>
<organism evidence="1 2">
    <name type="scientific">Caerostris extrusa</name>
    <name type="common">Bark spider</name>
    <name type="synonym">Caerostris bankana</name>
    <dbReference type="NCBI Taxonomy" id="172846"/>
    <lineage>
        <taxon>Eukaryota</taxon>
        <taxon>Metazoa</taxon>
        <taxon>Ecdysozoa</taxon>
        <taxon>Arthropoda</taxon>
        <taxon>Chelicerata</taxon>
        <taxon>Arachnida</taxon>
        <taxon>Araneae</taxon>
        <taxon>Araneomorphae</taxon>
        <taxon>Entelegynae</taxon>
        <taxon>Araneoidea</taxon>
        <taxon>Araneidae</taxon>
        <taxon>Caerostris</taxon>
    </lineage>
</organism>
<dbReference type="AlphaFoldDB" id="A0AAV4U134"/>
<keyword evidence="2" id="KW-1185">Reference proteome</keyword>
<sequence>MGYPQARVMKMNYPEDNSGEVTLHKGETVMVVRASARRGHLVVEHKKHTIHVPYQFLELKSSEGVNI</sequence>
<name>A0AAV4U134_CAEEX</name>
<dbReference type="InterPro" id="IPR036028">
    <property type="entry name" value="SH3-like_dom_sf"/>
</dbReference>
<protein>
    <submittedName>
        <fullName evidence="1">Myosin-I heavy chain</fullName>
    </submittedName>
</protein>
<gene>
    <name evidence="1" type="primary">myoI_0</name>
    <name evidence="1" type="ORF">CEXT_468651</name>
</gene>
<dbReference type="SUPFAM" id="SSF50044">
    <property type="entry name" value="SH3-domain"/>
    <property type="match status" value="1"/>
</dbReference>
<comment type="caution">
    <text evidence="1">The sequence shown here is derived from an EMBL/GenBank/DDBJ whole genome shotgun (WGS) entry which is preliminary data.</text>
</comment>
<dbReference type="Gene3D" id="2.30.30.40">
    <property type="entry name" value="SH3 Domains"/>
    <property type="match status" value="1"/>
</dbReference>
<dbReference type="Proteomes" id="UP001054945">
    <property type="component" value="Unassembled WGS sequence"/>
</dbReference>
<reference evidence="1 2" key="1">
    <citation type="submission" date="2021-06" db="EMBL/GenBank/DDBJ databases">
        <title>Caerostris extrusa draft genome.</title>
        <authorList>
            <person name="Kono N."/>
            <person name="Arakawa K."/>
        </authorList>
    </citation>
    <scope>NUCLEOTIDE SEQUENCE [LARGE SCALE GENOMIC DNA]</scope>
</reference>
<proteinExistence type="predicted"/>
<evidence type="ECO:0000313" key="1">
    <source>
        <dbReference type="EMBL" id="GIY51470.1"/>
    </source>
</evidence>
<evidence type="ECO:0000313" key="2">
    <source>
        <dbReference type="Proteomes" id="UP001054945"/>
    </source>
</evidence>